<dbReference type="Proteomes" id="UP001595690">
    <property type="component" value="Unassembled WGS sequence"/>
</dbReference>
<dbReference type="PROSITE" id="PS50943">
    <property type="entry name" value="HTH_CROC1"/>
    <property type="match status" value="1"/>
</dbReference>
<dbReference type="InterPro" id="IPR043917">
    <property type="entry name" value="DUF5753"/>
</dbReference>
<proteinExistence type="predicted"/>
<protein>
    <submittedName>
        <fullName evidence="2">Helix-turn-helix domain-containing protein</fullName>
    </submittedName>
</protein>
<feature type="domain" description="HTH cro/C1-type" evidence="1">
    <location>
        <begin position="17"/>
        <end position="70"/>
    </location>
</feature>
<reference evidence="3" key="1">
    <citation type="journal article" date="2019" name="Int. J. Syst. Evol. Microbiol.">
        <title>The Global Catalogue of Microorganisms (GCM) 10K type strain sequencing project: providing services to taxonomists for standard genome sequencing and annotation.</title>
        <authorList>
            <consortium name="The Broad Institute Genomics Platform"/>
            <consortium name="The Broad Institute Genome Sequencing Center for Infectious Disease"/>
            <person name="Wu L."/>
            <person name="Ma J."/>
        </authorList>
    </citation>
    <scope>NUCLEOTIDE SEQUENCE [LARGE SCALE GENOMIC DNA]</scope>
    <source>
        <strain evidence="3">CGMCC 4.7405</strain>
    </source>
</reference>
<gene>
    <name evidence="2" type="ORF">ACFOWZ_09080</name>
</gene>
<dbReference type="Pfam" id="PF13560">
    <property type="entry name" value="HTH_31"/>
    <property type="match status" value="1"/>
</dbReference>
<dbReference type="RefSeq" id="WP_382371064.1">
    <property type="nucleotide sequence ID" value="NZ_JBHRZI010000011.1"/>
</dbReference>
<accession>A0ABV8BRC8</accession>
<evidence type="ECO:0000313" key="3">
    <source>
        <dbReference type="Proteomes" id="UP001595690"/>
    </source>
</evidence>
<name>A0ABV8BRC8_9PSEU</name>
<comment type="caution">
    <text evidence="2">The sequence shown here is derived from an EMBL/GenBank/DDBJ whole genome shotgun (WGS) entry which is preliminary data.</text>
</comment>
<organism evidence="2 3">
    <name type="scientific">Lentzea rhizosphaerae</name>
    <dbReference type="NCBI Taxonomy" id="2041025"/>
    <lineage>
        <taxon>Bacteria</taxon>
        <taxon>Bacillati</taxon>
        <taxon>Actinomycetota</taxon>
        <taxon>Actinomycetes</taxon>
        <taxon>Pseudonocardiales</taxon>
        <taxon>Pseudonocardiaceae</taxon>
        <taxon>Lentzea</taxon>
    </lineage>
</organism>
<keyword evidence="3" id="KW-1185">Reference proteome</keyword>
<evidence type="ECO:0000313" key="2">
    <source>
        <dbReference type="EMBL" id="MFC3891629.1"/>
    </source>
</evidence>
<evidence type="ECO:0000259" key="1">
    <source>
        <dbReference type="PROSITE" id="PS50943"/>
    </source>
</evidence>
<dbReference type="SUPFAM" id="SSF47413">
    <property type="entry name" value="lambda repressor-like DNA-binding domains"/>
    <property type="match status" value="1"/>
</dbReference>
<dbReference type="EMBL" id="JBHRZI010000011">
    <property type="protein sequence ID" value="MFC3891629.1"/>
    <property type="molecule type" value="Genomic_DNA"/>
</dbReference>
<dbReference type="InterPro" id="IPR010982">
    <property type="entry name" value="Lambda_DNA-bd_dom_sf"/>
</dbReference>
<dbReference type="InterPro" id="IPR001387">
    <property type="entry name" value="Cro/C1-type_HTH"/>
</dbReference>
<dbReference type="CDD" id="cd00093">
    <property type="entry name" value="HTH_XRE"/>
    <property type="match status" value="1"/>
</dbReference>
<dbReference type="Pfam" id="PF19054">
    <property type="entry name" value="DUF5753"/>
    <property type="match status" value="1"/>
</dbReference>
<sequence length="283" mass="31776">MEQAPITPRSCELGDALRTLRKEFAKGSAFAEQLDWDPSKVSNIERGKVRPTEVDLAQYLTACGKDRGWITDFSNNYAHAFQTYFAQTAANFSTVAFAERMAAAITGYGRTAIPDLLRTIEYTENLLQRRGASPNQVQAAIHSQRERQRVLRSDARPSLLFYMAETALNTQFKNARERMDQLELLRRMSRFLRIIPSGENLSSSTDFTLYEREKLPTTVVVDCEYARVFIQDDGATSQCQALLAALDDVALSHTDSSRLLSQLLVEEYVAGIKEATDDRPAAS</sequence>